<sequence length="88" mass="10464">MKIFKLADDFEDRLDRHHGQQHRRRILMDLVKEIESGKFTHQQIDPDKLYQMHNSVRHEYQSPKDISGHNPGGQTMIWEMDAGMEDAF</sequence>
<evidence type="ECO:0000313" key="2">
    <source>
        <dbReference type="EMBL" id="KKN60998.1"/>
    </source>
</evidence>
<protein>
    <submittedName>
        <fullName evidence="2">Uncharacterized protein</fullName>
    </submittedName>
</protein>
<proteinExistence type="predicted"/>
<dbReference type="AlphaFoldDB" id="A0A0F9V536"/>
<organism evidence="2">
    <name type="scientific">marine sediment metagenome</name>
    <dbReference type="NCBI Taxonomy" id="412755"/>
    <lineage>
        <taxon>unclassified sequences</taxon>
        <taxon>metagenomes</taxon>
        <taxon>ecological metagenomes</taxon>
    </lineage>
</organism>
<accession>A0A0F9V536</accession>
<gene>
    <name evidence="2" type="ORF">LCGC14_0526230</name>
</gene>
<feature type="region of interest" description="Disordered" evidence="1">
    <location>
        <begin position="59"/>
        <end position="88"/>
    </location>
</feature>
<evidence type="ECO:0000256" key="1">
    <source>
        <dbReference type="SAM" id="MobiDB-lite"/>
    </source>
</evidence>
<comment type="caution">
    <text evidence="2">The sequence shown here is derived from an EMBL/GenBank/DDBJ whole genome shotgun (WGS) entry which is preliminary data.</text>
</comment>
<reference evidence="2" key="1">
    <citation type="journal article" date="2015" name="Nature">
        <title>Complex archaea that bridge the gap between prokaryotes and eukaryotes.</title>
        <authorList>
            <person name="Spang A."/>
            <person name="Saw J.H."/>
            <person name="Jorgensen S.L."/>
            <person name="Zaremba-Niedzwiedzka K."/>
            <person name="Martijn J."/>
            <person name="Lind A.E."/>
            <person name="van Eijk R."/>
            <person name="Schleper C."/>
            <person name="Guy L."/>
            <person name="Ettema T.J."/>
        </authorList>
    </citation>
    <scope>NUCLEOTIDE SEQUENCE</scope>
</reference>
<name>A0A0F9V536_9ZZZZ</name>
<dbReference type="EMBL" id="LAZR01000675">
    <property type="protein sequence ID" value="KKN60998.1"/>
    <property type="molecule type" value="Genomic_DNA"/>
</dbReference>